<dbReference type="Gene3D" id="3.40.109.10">
    <property type="entry name" value="NADH Oxidase"/>
    <property type="match status" value="1"/>
</dbReference>
<keyword evidence="3 6" id="KW-0521">NADP</keyword>
<accession>A0ABU7UWL7</accession>
<evidence type="ECO:0000256" key="2">
    <source>
        <dbReference type="ARBA" id="ARBA00022643"/>
    </source>
</evidence>
<proteinExistence type="inferred from homology"/>
<protein>
    <recommendedName>
        <fullName evidence="6">Putative NADH dehydrogenase/NAD(P)H nitroreductase V3390_01800</fullName>
        <ecNumber evidence="6">1.-.-.-</ecNumber>
    </recommendedName>
</protein>
<keyword evidence="9" id="KW-1185">Reference proteome</keyword>
<dbReference type="InterPro" id="IPR050461">
    <property type="entry name" value="Nitroreductase_HadB/RutE"/>
</dbReference>
<dbReference type="EMBL" id="JAZHBO010000001">
    <property type="protein sequence ID" value="MEF2154975.1"/>
    <property type="molecule type" value="Genomic_DNA"/>
</dbReference>
<evidence type="ECO:0000256" key="1">
    <source>
        <dbReference type="ARBA" id="ARBA00022630"/>
    </source>
</evidence>
<dbReference type="PANTHER" id="PTHR43543:SF1">
    <property type="entry name" value="MALONIC SEMIALDEHYDE REDUCTASE RUTE-RELATED"/>
    <property type="match status" value="1"/>
</dbReference>
<dbReference type="InterPro" id="IPR000415">
    <property type="entry name" value="Nitroreductase-like"/>
</dbReference>
<evidence type="ECO:0000256" key="3">
    <source>
        <dbReference type="ARBA" id="ARBA00022857"/>
    </source>
</evidence>
<evidence type="ECO:0000256" key="5">
    <source>
        <dbReference type="ARBA" id="ARBA00023027"/>
    </source>
</evidence>
<comment type="caution">
    <text evidence="8">The sequence shown here is derived from an EMBL/GenBank/DDBJ whole genome shotgun (WGS) entry which is preliminary data.</text>
</comment>
<dbReference type="Proteomes" id="UP001356170">
    <property type="component" value="Unassembled WGS sequence"/>
</dbReference>
<dbReference type="InterPro" id="IPR023936">
    <property type="entry name" value="RutE-like"/>
</dbReference>
<gene>
    <name evidence="8" type="ORF">V3390_01800</name>
</gene>
<sequence>MADALQASAIEQLFTHARTHNVLGGEISDETLHKLYDLTKFGPTAVNATPARFVFIRSAEAKKRLEPFMDAGNLEKTMAAPVTVIVAHDEAFYEKLPYLFPHVDARPWFEGNQSLIETSAFRNGSLQGAYLIMAARALGLDTGPMSGFDNAGVDGEFFAGTAIKSNFLINLGEGDPAALFPRSPRLPFDEAAQIL</sequence>
<organism evidence="8 9">
    <name type="scientific">Aquilutibacter rugosus</name>
    <dbReference type="NCBI Taxonomy" id="3115820"/>
    <lineage>
        <taxon>Bacteria</taxon>
        <taxon>Pseudomonadati</taxon>
        <taxon>Pseudomonadota</taxon>
        <taxon>Gammaproteobacteria</taxon>
        <taxon>Lysobacterales</taxon>
        <taxon>Lysobacteraceae</taxon>
        <taxon>Aquilutibacter</taxon>
    </lineage>
</organism>
<dbReference type="CDD" id="cd02148">
    <property type="entry name" value="RutE-like"/>
    <property type="match status" value="1"/>
</dbReference>
<keyword evidence="5 6" id="KW-0520">NAD</keyword>
<comment type="cofactor">
    <cofactor evidence="6">
        <name>FMN</name>
        <dbReference type="ChEBI" id="CHEBI:58210"/>
    </cofactor>
</comment>
<dbReference type="RefSeq" id="WP_331689677.1">
    <property type="nucleotide sequence ID" value="NZ_JAZHBN010000005.1"/>
</dbReference>
<dbReference type="SUPFAM" id="SSF55469">
    <property type="entry name" value="FMN-dependent nitroreductase-like"/>
    <property type="match status" value="1"/>
</dbReference>
<keyword evidence="1 6" id="KW-0285">Flavoprotein</keyword>
<dbReference type="GO" id="GO:0035527">
    <property type="term" value="F:3-hydroxypropionate dehydrogenase (NADP+) activity"/>
    <property type="evidence" value="ECO:0007669"/>
    <property type="project" value="UniProtKB-EC"/>
</dbReference>
<evidence type="ECO:0000313" key="8">
    <source>
        <dbReference type="EMBL" id="MEF2154975.1"/>
    </source>
</evidence>
<keyword evidence="4 6" id="KW-0560">Oxidoreductase</keyword>
<reference evidence="8 9" key="1">
    <citation type="submission" date="2024-01" db="EMBL/GenBank/DDBJ databases">
        <title>Novel species of the genus Luteimonas isolated from rivers.</title>
        <authorList>
            <person name="Lu H."/>
        </authorList>
    </citation>
    <scope>NUCLEOTIDE SEQUENCE [LARGE SCALE GENOMIC DNA]</scope>
    <source>
        <strain evidence="8 9">FXH3W</strain>
    </source>
</reference>
<evidence type="ECO:0000313" key="9">
    <source>
        <dbReference type="Proteomes" id="UP001356170"/>
    </source>
</evidence>
<dbReference type="HAMAP" id="MF_01204">
    <property type="entry name" value="Oxidoreductase_RutE_HadB"/>
    <property type="match status" value="1"/>
</dbReference>
<dbReference type="PANTHER" id="PTHR43543">
    <property type="entry name" value="MALONIC SEMIALDEHYDE REDUCTASE RUTE-RELATED"/>
    <property type="match status" value="1"/>
</dbReference>
<evidence type="ECO:0000256" key="6">
    <source>
        <dbReference type="HAMAP-Rule" id="MF_01204"/>
    </source>
</evidence>
<dbReference type="EC" id="1.-.-.-" evidence="6"/>
<feature type="domain" description="Nitroreductase" evidence="7">
    <location>
        <begin position="27"/>
        <end position="153"/>
    </location>
</feature>
<dbReference type="NCBIfam" id="NF003768">
    <property type="entry name" value="PRK05365.1"/>
    <property type="match status" value="1"/>
</dbReference>
<dbReference type="Pfam" id="PF00881">
    <property type="entry name" value="Nitroreductase"/>
    <property type="match status" value="1"/>
</dbReference>
<name>A0ABU7UWL7_9GAMM</name>
<evidence type="ECO:0000256" key="4">
    <source>
        <dbReference type="ARBA" id="ARBA00023002"/>
    </source>
</evidence>
<comment type="similarity">
    <text evidence="6">Belongs to the nitroreductase family. HadB/RutE subfamily.</text>
</comment>
<dbReference type="InterPro" id="IPR029479">
    <property type="entry name" value="Nitroreductase"/>
</dbReference>
<keyword evidence="2 6" id="KW-0288">FMN</keyword>
<evidence type="ECO:0000259" key="7">
    <source>
        <dbReference type="Pfam" id="PF00881"/>
    </source>
</evidence>